<gene>
    <name evidence="2" type="primary">Necator_chrI.g519</name>
    <name evidence="2" type="ORF">RB195_004397</name>
</gene>
<evidence type="ECO:0000313" key="2">
    <source>
        <dbReference type="EMBL" id="KAK6726055.1"/>
    </source>
</evidence>
<dbReference type="Proteomes" id="UP001303046">
    <property type="component" value="Unassembled WGS sequence"/>
</dbReference>
<proteinExistence type="predicted"/>
<name>A0ABR1BJJ5_NECAM</name>
<evidence type="ECO:0000256" key="1">
    <source>
        <dbReference type="SAM" id="SignalP"/>
    </source>
</evidence>
<feature type="signal peptide" evidence="1">
    <location>
        <begin position="1"/>
        <end position="22"/>
    </location>
</feature>
<keyword evidence="3" id="KW-1185">Reference proteome</keyword>
<feature type="chain" id="PRO_5047521458" description="SCP domain-containing protein" evidence="1">
    <location>
        <begin position="23"/>
        <end position="201"/>
    </location>
</feature>
<reference evidence="2 3" key="1">
    <citation type="submission" date="2023-08" db="EMBL/GenBank/DDBJ databases">
        <title>A Necator americanus chromosomal reference genome.</title>
        <authorList>
            <person name="Ilik V."/>
            <person name="Petrzelkova K.J."/>
            <person name="Pardy F."/>
            <person name="Fuh T."/>
            <person name="Niatou-Singa F.S."/>
            <person name="Gouil Q."/>
            <person name="Baker L."/>
            <person name="Ritchie M.E."/>
            <person name="Jex A.R."/>
            <person name="Gazzola D."/>
            <person name="Li H."/>
            <person name="Toshio Fujiwara R."/>
            <person name="Zhan B."/>
            <person name="Aroian R.V."/>
            <person name="Pafco B."/>
            <person name="Schwarz E.M."/>
        </authorList>
    </citation>
    <scope>NUCLEOTIDE SEQUENCE [LARGE SCALE GENOMIC DNA]</scope>
    <source>
        <strain evidence="2 3">Aroian</strain>
        <tissue evidence="2">Whole animal</tissue>
    </source>
</reference>
<dbReference type="EMBL" id="JAVFWL010000001">
    <property type="protein sequence ID" value="KAK6726055.1"/>
    <property type="molecule type" value="Genomic_DNA"/>
</dbReference>
<evidence type="ECO:0000313" key="3">
    <source>
        <dbReference type="Proteomes" id="UP001303046"/>
    </source>
</evidence>
<sequence length="201" mass="22885">MKAPLIVSVTCLFLLTAGQNSASQRTCKISNPEQHLHQLNIFWRELRFRAALGRKYQTQYLGPGGEMYGLKLTDSLQKEAQEMLERRSTSEPFIKFQGMLESEYPTYTSVHALAALVRSNGTVLKQMIYPKATRYGCWVEGVIKESKCYVEGVCLFDKKAPDDFDIEKIGDKEKCRTGHDEGCDYVTPATCQYPLCYIKEN</sequence>
<organism evidence="2 3">
    <name type="scientific">Necator americanus</name>
    <name type="common">Human hookworm</name>
    <dbReference type="NCBI Taxonomy" id="51031"/>
    <lineage>
        <taxon>Eukaryota</taxon>
        <taxon>Metazoa</taxon>
        <taxon>Ecdysozoa</taxon>
        <taxon>Nematoda</taxon>
        <taxon>Chromadorea</taxon>
        <taxon>Rhabditida</taxon>
        <taxon>Rhabditina</taxon>
        <taxon>Rhabditomorpha</taxon>
        <taxon>Strongyloidea</taxon>
        <taxon>Ancylostomatidae</taxon>
        <taxon>Bunostominae</taxon>
        <taxon>Necator</taxon>
    </lineage>
</organism>
<dbReference type="Gene3D" id="3.40.33.10">
    <property type="entry name" value="CAP"/>
    <property type="match status" value="1"/>
</dbReference>
<keyword evidence="1" id="KW-0732">Signal</keyword>
<comment type="caution">
    <text evidence="2">The sequence shown here is derived from an EMBL/GenBank/DDBJ whole genome shotgun (WGS) entry which is preliminary data.</text>
</comment>
<evidence type="ECO:0008006" key="4">
    <source>
        <dbReference type="Google" id="ProtNLM"/>
    </source>
</evidence>
<accession>A0ABR1BJJ5</accession>
<protein>
    <recommendedName>
        <fullName evidence="4">SCP domain-containing protein</fullName>
    </recommendedName>
</protein>
<dbReference type="InterPro" id="IPR035940">
    <property type="entry name" value="CAP_sf"/>
</dbReference>